<dbReference type="InterPro" id="IPR050389">
    <property type="entry name" value="LysR-type_TF"/>
</dbReference>
<sequence>MLSGNICAGRIRVSSIKLPGLFQQLDIKSLTGLLYLLEERNVGRAADRLFISQSAMSRMLIRLREAFDDPLFVRTARGMIPTAKAVALENPVRQMLEQLAGLVSAPPFVPHLSDRTFRLQTTHYQAQAYGPSIAERFYQQAPNASLDTTTVTESSLLEDSAQACDVVLCSNFIQLPHQFERRLLGREKYVLIMARDHPLAEQDEVSVAEYLSFSHVLVSLGGGAKVLGNEALGKLAREKRFALRTPYFMAALEAVGRTQLLFSSSGLLASQYAQRFGLTIKPLPFESNDTEYFLAWPKTVDQDPGSLWLRTLCSQVVKELIPFPVG</sequence>
<protein>
    <submittedName>
        <fullName evidence="6">LysR family transcriptional regulator</fullName>
    </submittedName>
</protein>
<dbReference type="InterPro" id="IPR036388">
    <property type="entry name" value="WH-like_DNA-bd_sf"/>
</dbReference>
<dbReference type="Pfam" id="PF03466">
    <property type="entry name" value="LysR_substrate"/>
    <property type="match status" value="1"/>
</dbReference>
<evidence type="ECO:0000256" key="3">
    <source>
        <dbReference type="ARBA" id="ARBA00023125"/>
    </source>
</evidence>
<dbReference type="Pfam" id="PF00126">
    <property type="entry name" value="HTH_1"/>
    <property type="match status" value="1"/>
</dbReference>
<dbReference type="PRINTS" id="PR00039">
    <property type="entry name" value="HTHLYSR"/>
</dbReference>
<dbReference type="Gene3D" id="1.10.10.10">
    <property type="entry name" value="Winged helix-like DNA-binding domain superfamily/Winged helix DNA-binding domain"/>
    <property type="match status" value="1"/>
</dbReference>
<comment type="similarity">
    <text evidence="1">Belongs to the LysR transcriptional regulatory family.</text>
</comment>
<keyword evidence="2" id="KW-0805">Transcription regulation</keyword>
<reference evidence="6" key="1">
    <citation type="submission" date="2021-04" db="EMBL/GenBank/DDBJ databases">
        <title>Oceanospirillales bacteria with DddD are important DMSP degraders in coastal seawater.</title>
        <authorList>
            <person name="Liu J."/>
        </authorList>
    </citation>
    <scope>NUCLEOTIDE SEQUENCE</scope>
    <source>
        <strain evidence="6">GY6</strain>
    </source>
</reference>
<organism evidence="6 7">
    <name type="scientific">Amphritea atlantica</name>
    <dbReference type="NCBI Taxonomy" id="355243"/>
    <lineage>
        <taxon>Bacteria</taxon>
        <taxon>Pseudomonadati</taxon>
        <taxon>Pseudomonadota</taxon>
        <taxon>Gammaproteobacteria</taxon>
        <taxon>Oceanospirillales</taxon>
        <taxon>Oceanospirillaceae</taxon>
        <taxon>Amphritea</taxon>
    </lineage>
</organism>
<dbReference type="Gene3D" id="3.40.190.10">
    <property type="entry name" value="Periplasmic binding protein-like II"/>
    <property type="match status" value="2"/>
</dbReference>
<dbReference type="PROSITE" id="PS50931">
    <property type="entry name" value="HTH_LYSR"/>
    <property type="match status" value="1"/>
</dbReference>
<feature type="domain" description="HTH lysR-type" evidence="5">
    <location>
        <begin position="25"/>
        <end position="82"/>
    </location>
</feature>
<accession>A0ABY5GU23</accession>
<evidence type="ECO:0000313" key="6">
    <source>
        <dbReference type="EMBL" id="UTW03279.1"/>
    </source>
</evidence>
<dbReference type="InterPro" id="IPR036390">
    <property type="entry name" value="WH_DNA-bd_sf"/>
</dbReference>
<dbReference type="SUPFAM" id="SSF53850">
    <property type="entry name" value="Periplasmic binding protein-like II"/>
    <property type="match status" value="1"/>
</dbReference>
<gene>
    <name evidence="6" type="ORF">KDX31_18485</name>
</gene>
<dbReference type="PANTHER" id="PTHR30118:SF15">
    <property type="entry name" value="TRANSCRIPTIONAL REGULATORY PROTEIN"/>
    <property type="match status" value="1"/>
</dbReference>
<proteinExistence type="inferred from homology"/>
<name>A0ABY5GU23_9GAMM</name>
<dbReference type="EMBL" id="CP073344">
    <property type="protein sequence ID" value="UTW03279.1"/>
    <property type="molecule type" value="Genomic_DNA"/>
</dbReference>
<keyword evidence="4" id="KW-0804">Transcription</keyword>
<evidence type="ECO:0000313" key="7">
    <source>
        <dbReference type="Proteomes" id="UP001059950"/>
    </source>
</evidence>
<evidence type="ECO:0000256" key="4">
    <source>
        <dbReference type="ARBA" id="ARBA00023163"/>
    </source>
</evidence>
<keyword evidence="3" id="KW-0238">DNA-binding</keyword>
<dbReference type="PANTHER" id="PTHR30118">
    <property type="entry name" value="HTH-TYPE TRANSCRIPTIONAL REGULATOR LEUO-RELATED"/>
    <property type="match status" value="1"/>
</dbReference>
<dbReference type="SUPFAM" id="SSF46785">
    <property type="entry name" value="Winged helix' DNA-binding domain"/>
    <property type="match status" value="1"/>
</dbReference>
<dbReference type="InterPro" id="IPR005119">
    <property type="entry name" value="LysR_subst-bd"/>
</dbReference>
<evidence type="ECO:0000256" key="2">
    <source>
        <dbReference type="ARBA" id="ARBA00023015"/>
    </source>
</evidence>
<dbReference type="InterPro" id="IPR037402">
    <property type="entry name" value="YidZ_PBP2"/>
</dbReference>
<evidence type="ECO:0000256" key="1">
    <source>
        <dbReference type="ARBA" id="ARBA00009437"/>
    </source>
</evidence>
<dbReference type="CDD" id="cd08417">
    <property type="entry name" value="PBP2_Nitroaromatics_like"/>
    <property type="match status" value="1"/>
</dbReference>
<keyword evidence="7" id="KW-1185">Reference proteome</keyword>
<evidence type="ECO:0000259" key="5">
    <source>
        <dbReference type="PROSITE" id="PS50931"/>
    </source>
</evidence>
<dbReference type="InterPro" id="IPR000847">
    <property type="entry name" value="LysR_HTH_N"/>
</dbReference>
<dbReference type="Proteomes" id="UP001059950">
    <property type="component" value="Chromosome"/>
</dbReference>